<evidence type="ECO:0000313" key="1">
    <source>
        <dbReference type="EMBL" id="CAI3999330.1"/>
    </source>
</evidence>
<dbReference type="EMBL" id="CAMXCT010002613">
    <property type="protein sequence ID" value="CAI3999330.1"/>
    <property type="molecule type" value="Genomic_DNA"/>
</dbReference>
<reference evidence="1" key="1">
    <citation type="submission" date="2022-10" db="EMBL/GenBank/DDBJ databases">
        <authorList>
            <person name="Chen Y."/>
            <person name="Dougan E. K."/>
            <person name="Chan C."/>
            <person name="Rhodes N."/>
            <person name="Thang M."/>
        </authorList>
    </citation>
    <scope>NUCLEOTIDE SEQUENCE</scope>
</reference>
<comment type="caution">
    <text evidence="1">The sequence shown here is derived from an EMBL/GenBank/DDBJ whole genome shotgun (WGS) entry which is preliminary data.</text>
</comment>
<accession>A0A9P1CX78</accession>
<name>A0A9P1CX78_9DINO</name>
<evidence type="ECO:0000313" key="2">
    <source>
        <dbReference type="EMBL" id="CAL4786642.1"/>
    </source>
</evidence>
<dbReference type="AlphaFoldDB" id="A0A9P1CX78"/>
<feature type="non-terminal residue" evidence="1">
    <location>
        <position position="56"/>
    </location>
</feature>
<sequence>MQARLAALQGQLGHLSGMDGAPQPGGGGVALARAAGAFMPGFGSKDGNSLPPGSSQ</sequence>
<organism evidence="1">
    <name type="scientific">Cladocopium goreaui</name>
    <dbReference type="NCBI Taxonomy" id="2562237"/>
    <lineage>
        <taxon>Eukaryota</taxon>
        <taxon>Sar</taxon>
        <taxon>Alveolata</taxon>
        <taxon>Dinophyceae</taxon>
        <taxon>Suessiales</taxon>
        <taxon>Symbiodiniaceae</taxon>
        <taxon>Cladocopium</taxon>
    </lineage>
</organism>
<dbReference type="EMBL" id="CAMXCT030002613">
    <property type="protein sequence ID" value="CAL4786642.1"/>
    <property type="molecule type" value="Genomic_DNA"/>
</dbReference>
<protein>
    <submittedName>
        <fullName evidence="1">Uncharacterized protein</fullName>
    </submittedName>
</protein>
<proteinExistence type="predicted"/>
<keyword evidence="3" id="KW-1185">Reference proteome</keyword>
<evidence type="ECO:0000313" key="3">
    <source>
        <dbReference type="Proteomes" id="UP001152797"/>
    </source>
</evidence>
<dbReference type="Proteomes" id="UP001152797">
    <property type="component" value="Unassembled WGS sequence"/>
</dbReference>
<dbReference type="EMBL" id="CAMXCT020002613">
    <property type="protein sequence ID" value="CAL1152705.1"/>
    <property type="molecule type" value="Genomic_DNA"/>
</dbReference>
<reference evidence="2 3" key="2">
    <citation type="submission" date="2024-05" db="EMBL/GenBank/DDBJ databases">
        <authorList>
            <person name="Chen Y."/>
            <person name="Shah S."/>
            <person name="Dougan E. K."/>
            <person name="Thang M."/>
            <person name="Chan C."/>
        </authorList>
    </citation>
    <scope>NUCLEOTIDE SEQUENCE [LARGE SCALE GENOMIC DNA]</scope>
</reference>
<gene>
    <name evidence="1" type="ORF">C1SCF055_LOCUS25546</name>
</gene>